<dbReference type="InterPro" id="IPR011335">
    <property type="entry name" value="Restrct_endonuc-II-like"/>
</dbReference>
<dbReference type="Proteomes" id="UP000283709">
    <property type="component" value="Unassembled WGS sequence"/>
</dbReference>
<dbReference type="AlphaFoldDB" id="A0A420FUQ6"/>
<dbReference type="GO" id="GO:0003676">
    <property type="term" value="F:nucleic acid binding"/>
    <property type="evidence" value="ECO:0007669"/>
    <property type="project" value="InterPro"/>
</dbReference>
<protein>
    <submittedName>
        <fullName evidence="1">Uncharacterized protein</fullName>
    </submittedName>
</protein>
<proteinExistence type="predicted"/>
<evidence type="ECO:0000313" key="1">
    <source>
        <dbReference type="EMBL" id="RKF36687.1"/>
    </source>
</evidence>
<sequence>MRNLSDKQPEFDFVLDAYKEPARKPRATGYHRQPYIREAATIIPKPETAQTSSDCSSEHVKLIEQTKFAILDLPRPFATPPGLVVEPFDEYNWETGERYESILEARKPSLATRGVLPSLKENRLLQALSMGEFTIQLALMFHPYVVDIREQYPYYTEEAYLRAQAAGKKMNRSDLLTFDLVLTYWHPNLRTQRYHVVSVKHARHILKKKDEDRIIKERTLCAGRDWTWEMLRSNAIPSRELANYAALWSMAKSEKVRHLYERSKRFADNLMTHSVRGTLEAVLERRAESMGVSMNTVVHLFVSAVSHGFVTLDHSKRVDTRLPIPLA</sequence>
<dbReference type="OrthoDB" id="9102212at2"/>
<name>A0A420FUQ6_9BURK</name>
<accession>A0A420FUQ6</accession>
<evidence type="ECO:0000313" key="2">
    <source>
        <dbReference type="Proteomes" id="UP000283709"/>
    </source>
</evidence>
<dbReference type="EMBL" id="MCAS01000037">
    <property type="protein sequence ID" value="RKF36687.1"/>
    <property type="molecule type" value="Genomic_DNA"/>
</dbReference>
<dbReference type="InterPro" id="IPR011856">
    <property type="entry name" value="tRNA_endonuc-like_dom_sf"/>
</dbReference>
<organism evidence="1 2">
    <name type="scientific">Paraburkholderia fungorum</name>
    <dbReference type="NCBI Taxonomy" id="134537"/>
    <lineage>
        <taxon>Bacteria</taxon>
        <taxon>Pseudomonadati</taxon>
        <taxon>Pseudomonadota</taxon>
        <taxon>Betaproteobacteria</taxon>
        <taxon>Burkholderiales</taxon>
        <taxon>Burkholderiaceae</taxon>
        <taxon>Paraburkholderia</taxon>
    </lineage>
</organism>
<dbReference type="RefSeq" id="WP_120347602.1">
    <property type="nucleotide sequence ID" value="NZ_MCAS01000037.1"/>
</dbReference>
<comment type="caution">
    <text evidence="1">The sequence shown here is derived from an EMBL/GenBank/DDBJ whole genome shotgun (WGS) entry which is preliminary data.</text>
</comment>
<gene>
    <name evidence="1" type="ORF">BCY88_35205</name>
</gene>
<dbReference type="SUPFAM" id="SSF52980">
    <property type="entry name" value="Restriction endonuclease-like"/>
    <property type="match status" value="1"/>
</dbReference>
<dbReference type="Gene3D" id="3.40.1350.10">
    <property type="match status" value="1"/>
</dbReference>
<reference evidence="1 2" key="1">
    <citation type="submission" date="2016-07" db="EMBL/GenBank/DDBJ databases">
        <title>Genome analysis of Burkholderia fungorum ES3-20.</title>
        <authorList>
            <person name="Xu D."/>
            <person name="Yao R."/>
            <person name="Zheng S."/>
        </authorList>
    </citation>
    <scope>NUCLEOTIDE SEQUENCE [LARGE SCALE GENOMIC DNA]</scope>
    <source>
        <strain evidence="1 2">ES3-20</strain>
    </source>
</reference>